<evidence type="ECO:0000256" key="6">
    <source>
        <dbReference type="ARBA" id="ARBA00022567"/>
    </source>
</evidence>
<dbReference type="GO" id="GO:0004802">
    <property type="term" value="F:transketolase activity"/>
    <property type="evidence" value="ECO:0007669"/>
    <property type="project" value="UniProtKB-UniRule"/>
</dbReference>
<keyword evidence="21" id="KW-1185">Reference proteome</keyword>
<proteinExistence type="inferred from homology"/>
<dbReference type="GO" id="GO:0019253">
    <property type="term" value="P:reductive pentose-phosphate cycle"/>
    <property type="evidence" value="ECO:0007669"/>
    <property type="project" value="UniProtKB-KW"/>
</dbReference>
<comment type="cofactor">
    <cofactor evidence="2">
        <name>Co(2+)</name>
        <dbReference type="ChEBI" id="CHEBI:48828"/>
    </cofactor>
</comment>
<feature type="binding site" evidence="16">
    <location>
        <begin position="130"/>
        <end position="132"/>
    </location>
    <ligand>
        <name>thiamine diphosphate</name>
        <dbReference type="ChEBI" id="CHEBI:58937"/>
    </ligand>
</feature>
<feature type="binding site" evidence="16">
    <location>
        <position position="277"/>
    </location>
    <ligand>
        <name>thiamine diphosphate</name>
        <dbReference type="ChEBI" id="CHEBI:58937"/>
    </ligand>
</feature>
<evidence type="ECO:0000313" key="21">
    <source>
        <dbReference type="Proteomes" id="UP000323142"/>
    </source>
</evidence>
<dbReference type="OrthoDB" id="8732661at2"/>
<dbReference type="RefSeq" id="WP_149820698.1">
    <property type="nucleotide sequence ID" value="NZ_VUOA01000035.1"/>
</dbReference>
<evidence type="ECO:0000256" key="11">
    <source>
        <dbReference type="ARBA" id="ARBA00023052"/>
    </source>
</evidence>
<keyword evidence="9" id="KW-0106">Calcium</keyword>
<evidence type="ECO:0000256" key="13">
    <source>
        <dbReference type="NCBIfam" id="TIGR00232"/>
    </source>
</evidence>
<feature type="binding site" evidence="15">
    <location>
        <position position="537"/>
    </location>
    <ligand>
        <name>substrate</name>
    </ligand>
</feature>
<evidence type="ECO:0000256" key="3">
    <source>
        <dbReference type="ARBA" id="ARBA00007131"/>
    </source>
</evidence>
<feature type="binding site" evidence="15">
    <location>
        <position position="478"/>
    </location>
    <ligand>
        <name>substrate</name>
    </ligand>
</feature>
<evidence type="ECO:0000256" key="1">
    <source>
        <dbReference type="ARBA" id="ARBA00001913"/>
    </source>
</evidence>
<evidence type="ECO:0000256" key="17">
    <source>
        <dbReference type="PIRSR" id="PIRSR605478-4"/>
    </source>
</evidence>
<dbReference type="CDD" id="cd02012">
    <property type="entry name" value="TPP_TK"/>
    <property type="match status" value="1"/>
</dbReference>
<dbReference type="NCBIfam" id="TIGR00232">
    <property type="entry name" value="tktlase_bact"/>
    <property type="match status" value="1"/>
</dbReference>
<feature type="binding site" evidence="15">
    <location>
        <position position="400"/>
    </location>
    <ligand>
        <name>substrate</name>
    </ligand>
</feature>
<dbReference type="PANTHER" id="PTHR43522:SF2">
    <property type="entry name" value="TRANSKETOLASE 1-RELATED"/>
    <property type="match status" value="1"/>
</dbReference>
<dbReference type="Gene3D" id="3.40.50.970">
    <property type="match status" value="2"/>
</dbReference>
<feature type="binding site" evidence="17">
    <location>
        <position position="171"/>
    </location>
    <ligand>
        <name>Mg(2+)</name>
        <dbReference type="ChEBI" id="CHEBI:18420"/>
    </ligand>
</feature>
<dbReference type="InterPro" id="IPR005478">
    <property type="entry name" value="Transketolase_bac-like"/>
</dbReference>
<feature type="binding site" evidence="15">
    <location>
        <position position="373"/>
    </location>
    <ligand>
        <name>substrate</name>
    </ligand>
</feature>
<feature type="binding site" evidence="16">
    <location>
        <position position="454"/>
    </location>
    <ligand>
        <name>thiamine diphosphate</name>
        <dbReference type="ChEBI" id="CHEBI:58937"/>
    </ligand>
</feature>
<comment type="caution">
    <text evidence="20">The sequence shown here is derived from an EMBL/GenBank/DDBJ whole genome shotgun (WGS) entry which is preliminary data.</text>
</comment>
<reference evidence="20 21" key="2">
    <citation type="submission" date="2019-09" db="EMBL/GenBank/DDBJ databases">
        <authorList>
            <person name="Jin C."/>
        </authorList>
    </citation>
    <scope>NUCLEOTIDE SEQUENCE [LARGE SCALE GENOMIC DNA]</scope>
    <source>
        <strain evidence="20 21">BN140002</strain>
    </source>
</reference>
<dbReference type="GO" id="GO:0005829">
    <property type="term" value="C:cytosol"/>
    <property type="evidence" value="ECO:0007669"/>
    <property type="project" value="TreeGrafter"/>
</dbReference>
<comment type="catalytic activity">
    <reaction evidence="12">
        <text>D-sedoheptulose 7-phosphate + D-glyceraldehyde 3-phosphate = aldehydo-D-ribose 5-phosphate + D-xylulose 5-phosphate</text>
        <dbReference type="Rhea" id="RHEA:10508"/>
        <dbReference type="ChEBI" id="CHEBI:57483"/>
        <dbReference type="ChEBI" id="CHEBI:57737"/>
        <dbReference type="ChEBI" id="CHEBI:58273"/>
        <dbReference type="ChEBI" id="CHEBI:59776"/>
        <dbReference type="EC" id="2.2.1.1"/>
    </reaction>
</comment>
<dbReference type="EMBL" id="VUOA01000035">
    <property type="protein sequence ID" value="KAA2235435.1"/>
    <property type="molecule type" value="Genomic_DNA"/>
</dbReference>
<dbReference type="InterPro" id="IPR005474">
    <property type="entry name" value="Transketolase_N"/>
</dbReference>
<dbReference type="GO" id="GO:0009052">
    <property type="term" value="P:pentose-phosphate shunt, non-oxidative branch"/>
    <property type="evidence" value="ECO:0007669"/>
    <property type="project" value="UniProtKB-ARBA"/>
</dbReference>
<dbReference type="CDD" id="cd07033">
    <property type="entry name" value="TPP_PYR_DXS_TK_like"/>
    <property type="match status" value="1"/>
</dbReference>
<dbReference type="Proteomes" id="UP000323142">
    <property type="component" value="Unassembled WGS sequence"/>
</dbReference>
<dbReference type="EC" id="2.2.1.1" evidence="5 13"/>
<feature type="site" description="Important for catalytic activity" evidence="18">
    <location>
        <position position="31"/>
    </location>
</feature>
<evidence type="ECO:0000256" key="10">
    <source>
        <dbReference type="ARBA" id="ARBA00022842"/>
    </source>
</evidence>
<dbReference type="GO" id="GO:0046872">
    <property type="term" value="F:metal ion binding"/>
    <property type="evidence" value="ECO:0007669"/>
    <property type="project" value="UniProtKB-KW"/>
</dbReference>
<feature type="binding site" evidence="17">
    <location>
        <position position="203"/>
    </location>
    <ligand>
        <name>Mg(2+)</name>
        <dbReference type="ChEBI" id="CHEBI:18420"/>
    </ligand>
</feature>
<evidence type="ECO:0000256" key="5">
    <source>
        <dbReference type="ARBA" id="ARBA00013152"/>
    </source>
</evidence>
<dbReference type="PANTHER" id="PTHR43522">
    <property type="entry name" value="TRANSKETOLASE"/>
    <property type="match status" value="1"/>
</dbReference>
<comment type="cofactor">
    <cofactor evidence="16">
        <name>thiamine diphosphate</name>
        <dbReference type="ChEBI" id="CHEBI:58937"/>
    </cofactor>
    <text evidence="16">Binds 1 thiamine pyrophosphate per subunit. During the reaction, the substrate forms a covalent intermediate with the cofactor.</text>
</comment>
<feature type="active site" description="Proton donor" evidence="14">
    <location>
        <position position="429"/>
    </location>
</feature>
<evidence type="ECO:0000256" key="16">
    <source>
        <dbReference type="PIRSR" id="PIRSR605478-3"/>
    </source>
</evidence>
<dbReference type="InterPro" id="IPR005475">
    <property type="entry name" value="Transketolase-like_Pyr-bd"/>
</dbReference>
<sequence>MAQRPPDLDRLAIDTIRTLAIDAVERAASGHAGAPMALAPIVYRLWHRHLRTDPADPTWPNRDRFVLSAGHASMLLYAMLHLAGVSSREPDGSARPAVSLDDIKAFRQLGSRTPGHPEFGLTPGVETTTGPLGQGCGNSVGMAMAARWLGARFNRPGLTLFDYDVYVVASDGDLMEGVASEAASLAGHLGLSNLCWIYDSNTITIEGHTDLAFGEDVAARFTAYGWNVVHVDDANDVDAFSRAVEGFRATWDRPTLIVVRSVIGYGSPHKQNTAKAHSDPLGAEEVRLTKRAYGWPEDAQFLVPDGVYEHVRGTIQGRGGALHAAWRERVEELRRTDGEAARLLKRLLSRELPDDWDADLPVFPADPKGVATREASGQVLNALAARIPWLLGGSADLAPSTKTALTGEGMGALGPGSPGGRNLHFGVREHAMGAVVNGLGLSGLRAFGATFLVFSDYMRPPIRLAALMELPVFHVFTHDSIGVGEDGPTHQPVEQIASLRAVPGLVVLRPADANEVAEAYRVIMGLTRQPACLVLSRQALPTLDRTRYAPASGLSRGAYVLADAGGAPEVILMATGSEVRLCVEAYERLAAEGVRARVVSMPSWSLFEQQDEAYRESVLPDAVAARVAVEQGAVIGWDRYAGRHGTVIGMHTFGTSAPLKDLLVKFGFTPDAVYEAAKAQLARGRGTA</sequence>
<dbReference type="SMART" id="SM00861">
    <property type="entry name" value="Transket_pyr"/>
    <property type="match status" value="1"/>
</dbReference>
<dbReference type="Gene3D" id="3.40.50.920">
    <property type="match status" value="1"/>
</dbReference>
<evidence type="ECO:0000256" key="7">
    <source>
        <dbReference type="ARBA" id="ARBA00022679"/>
    </source>
</evidence>
<feature type="binding site" evidence="17">
    <location>
        <position position="201"/>
    </location>
    <ligand>
        <name>Mg(2+)</name>
        <dbReference type="ChEBI" id="CHEBI:18420"/>
    </ligand>
</feature>
<evidence type="ECO:0000256" key="12">
    <source>
        <dbReference type="ARBA" id="ARBA00049473"/>
    </source>
</evidence>
<evidence type="ECO:0000256" key="14">
    <source>
        <dbReference type="PIRSR" id="PIRSR605478-1"/>
    </source>
</evidence>
<feature type="domain" description="Transketolase-like pyrimidine-binding" evidence="19">
    <location>
        <begin position="370"/>
        <end position="542"/>
    </location>
</feature>
<dbReference type="PROSITE" id="PS00802">
    <property type="entry name" value="TRANSKETOLASE_2"/>
    <property type="match status" value="1"/>
</dbReference>
<evidence type="ECO:0000256" key="8">
    <source>
        <dbReference type="ARBA" id="ARBA00022723"/>
    </source>
</evidence>
<comment type="similarity">
    <text evidence="3">Belongs to the transketolase family.</text>
</comment>
<feature type="binding site" evidence="16">
    <location>
        <position position="201"/>
    </location>
    <ligand>
        <name>thiamine diphosphate</name>
        <dbReference type="ChEBI" id="CHEBI:58937"/>
    </ligand>
</feature>
<reference evidence="20 21" key="1">
    <citation type="submission" date="2019-09" db="EMBL/GenBank/DDBJ databases">
        <title>Salinarimonas rosea gen. nov., sp. nov., a new member of the a-2 subgroup of the Proteobacteria.</title>
        <authorList>
            <person name="Liu J."/>
        </authorList>
    </citation>
    <scope>NUCLEOTIDE SEQUENCE [LARGE SCALE GENOMIC DNA]</scope>
    <source>
        <strain evidence="20 21">BN140002</strain>
    </source>
</reference>
<dbReference type="InterPro" id="IPR020826">
    <property type="entry name" value="Transketolase_BS"/>
</dbReference>
<evidence type="ECO:0000256" key="4">
    <source>
        <dbReference type="ARBA" id="ARBA00011738"/>
    </source>
</evidence>
<dbReference type="FunFam" id="3.40.50.920:FF:000003">
    <property type="entry name" value="Transketolase"/>
    <property type="match status" value="1"/>
</dbReference>
<feature type="binding site" evidence="16">
    <location>
        <position position="172"/>
    </location>
    <ligand>
        <name>thiamine diphosphate</name>
        <dbReference type="ChEBI" id="CHEBI:58937"/>
    </ligand>
</feature>
<evidence type="ECO:0000313" key="20">
    <source>
        <dbReference type="EMBL" id="KAA2235435.1"/>
    </source>
</evidence>
<keyword evidence="7 20" id="KW-0808">Transferase</keyword>
<dbReference type="FunFam" id="3.40.50.970:FF:000004">
    <property type="entry name" value="Transketolase"/>
    <property type="match status" value="1"/>
</dbReference>
<evidence type="ECO:0000256" key="2">
    <source>
        <dbReference type="ARBA" id="ARBA00001941"/>
    </source>
</evidence>
<comment type="subunit">
    <text evidence="4">Homodimer.</text>
</comment>
<evidence type="ECO:0000256" key="18">
    <source>
        <dbReference type="PIRSR" id="PIRSR605478-5"/>
    </source>
</evidence>
<dbReference type="AlphaFoldDB" id="A0A5B2VA24"/>
<dbReference type="SUPFAM" id="SSF52518">
    <property type="entry name" value="Thiamin diphosphate-binding fold (THDP-binding)"/>
    <property type="match status" value="2"/>
</dbReference>
<feature type="binding site" evidence="15">
    <location>
        <position position="31"/>
    </location>
    <ligand>
        <name>substrate</name>
    </ligand>
</feature>
<comment type="cofactor">
    <cofactor evidence="17">
        <name>Mg(2+)</name>
        <dbReference type="ChEBI" id="CHEBI:18420"/>
    </cofactor>
    <text evidence="17">Binds 1 Mg(2+) ion per subunit. Can also utilize other divalent metal cations, such as Ca(2+), Mn(2+) and Co(2+).</text>
</comment>
<name>A0A5B2VA24_9HYPH</name>
<feature type="binding site" evidence="15">
    <location>
        <position position="277"/>
    </location>
    <ligand>
        <name>substrate</name>
    </ligand>
</feature>
<feature type="binding site" evidence="15">
    <location>
        <position position="490"/>
    </location>
    <ligand>
        <name>substrate</name>
    </ligand>
</feature>
<gene>
    <name evidence="20" type="primary">tkt</name>
    <name evidence="20" type="ORF">F0L46_19615</name>
</gene>
<dbReference type="FunFam" id="3.40.50.970:FF:000003">
    <property type="entry name" value="Transketolase"/>
    <property type="match status" value="1"/>
</dbReference>
<feature type="binding site" evidence="16">
    <location>
        <position position="71"/>
    </location>
    <ligand>
        <name>thiamine diphosphate</name>
        <dbReference type="ChEBI" id="CHEBI:58937"/>
    </ligand>
</feature>
<dbReference type="Pfam" id="PF02779">
    <property type="entry name" value="Transket_pyr"/>
    <property type="match status" value="1"/>
</dbReference>
<accession>A0A5B2VA24</accession>
<evidence type="ECO:0000256" key="15">
    <source>
        <dbReference type="PIRSR" id="PIRSR605478-2"/>
    </source>
</evidence>
<dbReference type="InterPro" id="IPR009014">
    <property type="entry name" value="Transketo_C/PFOR_II"/>
</dbReference>
<keyword evidence="11 16" id="KW-0786">Thiamine pyrophosphate</keyword>
<keyword evidence="6" id="KW-0113">Calvin cycle</keyword>
<dbReference type="InterPro" id="IPR029061">
    <property type="entry name" value="THDP-binding"/>
</dbReference>
<dbReference type="InterPro" id="IPR055152">
    <property type="entry name" value="Transketolase-like_C_2"/>
</dbReference>
<feature type="site" description="Important for catalytic activity" evidence="18">
    <location>
        <position position="277"/>
    </location>
</feature>
<protein>
    <recommendedName>
        <fullName evidence="5 13">Transketolase</fullName>
        <ecNumber evidence="5 13">2.2.1.1</ecNumber>
    </recommendedName>
</protein>
<evidence type="ECO:0000259" key="19">
    <source>
        <dbReference type="SMART" id="SM00861"/>
    </source>
</evidence>
<dbReference type="SUPFAM" id="SSF52922">
    <property type="entry name" value="TK C-terminal domain-like"/>
    <property type="match status" value="1"/>
</dbReference>
<feature type="binding site" evidence="15">
    <location>
        <position position="486"/>
    </location>
    <ligand>
        <name>substrate</name>
    </ligand>
</feature>
<keyword evidence="8 17" id="KW-0479">Metal-binding</keyword>
<dbReference type="InterPro" id="IPR033247">
    <property type="entry name" value="Transketolase_fam"/>
</dbReference>
<keyword evidence="10 17" id="KW-0460">Magnesium</keyword>
<comment type="cofactor">
    <cofactor evidence="1">
        <name>Ca(2+)</name>
        <dbReference type="ChEBI" id="CHEBI:29108"/>
    </cofactor>
</comment>
<evidence type="ECO:0000256" key="9">
    <source>
        <dbReference type="ARBA" id="ARBA00022837"/>
    </source>
</evidence>
<organism evidence="20 21">
    <name type="scientific">Salinarimonas soli</name>
    <dbReference type="NCBI Taxonomy" id="1638099"/>
    <lineage>
        <taxon>Bacteria</taxon>
        <taxon>Pseudomonadati</taxon>
        <taxon>Pseudomonadota</taxon>
        <taxon>Alphaproteobacteria</taxon>
        <taxon>Hyphomicrobiales</taxon>
        <taxon>Salinarimonadaceae</taxon>
        <taxon>Salinarimonas</taxon>
    </lineage>
</organism>
<dbReference type="Pfam" id="PF22613">
    <property type="entry name" value="Transketolase_C_1"/>
    <property type="match status" value="1"/>
</dbReference>
<dbReference type="Pfam" id="PF00456">
    <property type="entry name" value="Transketolase_N"/>
    <property type="match status" value="1"/>
</dbReference>